<comment type="cofactor">
    <cofactor evidence="6">
        <name>Zn(2+)</name>
        <dbReference type="ChEBI" id="CHEBI:29105"/>
    </cofactor>
    <text evidence="6">Binds 1 zinc ion.</text>
</comment>
<dbReference type="Proteomes" id="UP000235114">
    <property type="component" value="Unassembled WGS sequence"/>
</dbReference>
<comment type="caution">
    <text evidence="9">The sequence shown here is derived from an EMBL/GenBank/DDBJ whole genome shotgun (WGS) entry which is preliminary data.</text>
</comment>
<reference evidence="9 11" key="1">
    <citation type="submission" date="2017-11" db="EMBL/GenBank/DDBJ databases">
        <title>Comparitive Functional Genomics of Dry Heat Resistant strains isolated from the Viking Spacecraft.</title>
        <authorList>
            <person name="Seuylemezian A."/>
            <person name="Cooper K."/>
            <person name="Vaishampayan P."/>
        </authorList>
    </citation>
    <scope>NUCLEOTIDE SEQUENCE [LARGE SCALE GENOMIC DNA]</scope>
    <source>
        <strain evidence="9 11">M4.6</strain>
    </source>
</reference>
<protein>
    <recommendedName>
        <fullName evidence="6">Oligopeptidase F</fullName>
        <ecNumber evidence="6">3.4.24.-</ecNumber>
    </recommendedName>
</protein>
<dbReference type="Gene3D" id="1.10.287.830">
    <property type="entry name" value="putative peptidase helix hairpin domain like"/>
    <property type="match status" value="1"/>
</dbReference>
<dbReference type="GO" id="GO:0006518">
    <property type="term" value="P:peptide metabolic process"/>
    <property type="evidence" value="ECO:0007669"/>
    <property type="project" value="TreeGrafter"/>
</dbReference>
<dbReference type="InterPro" id="IPR013647">
    <property type="entry name" value="OligopepF_N_dom"/>
</dbReference>
<keyword evidence="12" id="KW-1185">Reference proteome</keyword>
<keyword evidence="4 6" id="KW-0862">Zinc</keyword>
<evidence type="ECO:0000256" key="6">
    <source>
        <dbReference type="RuleBase" id="RU368091"/>
    </source>
</evidence>
<dbReference type="GO" id="GO:0004222">
    <property type="term" value="F:metalloendopeptidase activity"/>
    <property type="evidence" value="ECO:0007669"/>
    <property type="project" value="UniProtKB-UniRule"/>
</dbReference>
<evidence type="ECO:0000256" key="2">
    <source>
        <dbReference type="ARBA" id="ARBA00022723"/>
    </source>
</evidence>
<dbReference type="InterPro" id="IPR004438">
    <property type="entry name" value="Peptidase_M3B"/>
</dbReference>
<evidence type="ECO:0000256" key="1">
    <source>
        <dbReference type="ARBA" id="ARBA00022670"/>
    </source>
</evidence>
<evidence type="ECO:0000259" key="8">
    <source>
        <dbReference type="Pfam" id="PF08439"/>
    </source>
</evidence>
<dbReference type="RefSeq" id="WP_101577756.1">
    <property type="nucleotide sequence ID" value="NZ_PGVA01000028.1"/>
</dbReference>
<comment type="function">
    <text evidence="6">Has oligopeptidase activity and degrades a variety of small bioactive peptides.</text>
</comment>
<dbReference type="CDD" id="cd09608">
    <property type="entry name" value="M3B_PepF"/>
    <property type="match status" value="1"/>
</dbReference>
<evidence type="ECO:0000313" key="11">
    <source>
        <dbReference type="Proteomes" id="UP000234951"/>
    </source>
</evidence>
<dbReference type="AlphaFoldDB" id="A0A2N5GKP0"/>
<dbReference type="Pfam" id="PF08439">
    <property type="entry name" value="Peptidase_M3_N"/>
    <property type="match status" value="1"/>
</dbReference>
<keyword evidence="1 6" id="KW-0645">Protease</keyword>
<dbReference type="InterPro" id="IPR042088">
    <property type="entry name" value="OligoPept_F_C"/>
</dbReference>
<dbReference type="InterPro" id="IPR045090">
    <property type="entry name" value="Pept_M3A_M3B"/>
</dbReference>
<feature type="domain" description="Oligopeptidase F N-terminal" evidence="8">
    <location>
        <begin position="120"/>
        <end position="189"/>
    </location>
</feature>
<dbReference type="EC" id="3.4.24.-" evidence="6"/>
<accession>A0A2N5GKP0</accession>
<evidence type="ECO:0000256" key="5">
    <source>
        <dbReference type="ARBA" id="ARBA00023049"/>
    </source>
</evidence>
<gene>
    <name evidence="9" type="primary">pepF</name>
    <name evidence="9" type="ORF">CU635_12785</name>
    <name evidence="10" type="ORF">CVD25_06080</name>
</gene>
<keyword evidence="2 6" id="KW-0479">Metal-binding</keyword>
<comment type="similarity">
    <text evidence="6">Belongs to the peptidase M3B family.</text>
</comment>
<dbReference type="EMBL" id="PGVD01000015">
    <property type="protein sequence ID" value="PLR99426.1"/>
    <property type="molecule type" value="Genomic_DNA"/>
</dbReference>
<dbReference type="PANTHER" id="PTHR11804:SF84">
    <property type="entry name" value="SACCHAROLYSIN"/>
    <property type="match status" value="1"/>
</dbReference>
<evidence type="ECO:0000313" key="9">
    <source>
        <dbReference type="EMBL" id="PLR82040.1"/>
    </source>
</evidence>
<dbReference type="Gene3D" id="1.20.140.70">
    <property type="entry name" value="Oligopeptidase f, N-terminal domain"/>
    <property type="match status" value="1"/>
</dbReference>
<dbReference type="Proteomes" id="UP000234951">
    <property type="component" value="Unassembled WGS sequence"/>
</dbReference>
<proteinExistence type="inferred from homology"/>
<dbReference type="OrthoDB" id="9766487at2"/>
<keyword evidence="3 6" id="KW-0378">Hydrolase</keyword>
<dbReference type="PANTHER" id="PTHR11804">
    <property type="entry name" value="PROTEASE M3 THIMET OLIGOPEPTIDASE-RELATED"/>
    <property type="match status" value="1"/>
</dbReference>
<name>A0A2N5GKP0_9BACI</name>
<dbReference type="InterPro" id="IPR001567">
    <property type="entry name" value="Pept_M3A_M3B_dom"/>
</dbReference>
<dbReference type="SUPFAM" id="SSF55486">
    <property type="entry name" value="Metalloproteases ('zincins'), catalytic domain"/>
    <property type="match status" value="1"/>
</dbReference>
<sequence>MTNETAVKKLPARDEITLEDTWRLEDIFPTDDAWEKEYQQVKELIPEMKKYQGTLGESGQHLFEALSVQDQLMERLGKLYTYAHMRYDQDTTNSHYQALDDRIKNLYSQAASALAYIVPEILTIDEAQLKKFLEEKPDLKLYEHALEEINLQRPHVLSAEQEALLAEASEIMNVSSTTFGMLNNADLEFPSIKNENGEEVEVTHGRYIRFLESEDRRVREDAFKAVYNTYGQYRNTFSSTLSGTVKRDNFNARIRKYQSARHAALAANNIPESVYENLVNTINDNLHLLHRYVKLRKKVLGLDKLHMYDLFTPLVKDVKMEISYEEAQEIILKGLAPLGEDYISVLKEGFENRWVDVHENKGKRSGAYSSGAYGTNPYILMNWQDNINNLFTLAHEFGHSVHSYYTRKNQPYPYGGYSIFVAEVASTCNEALLNDYLLKTIDDEQKRLYLLNHYLEGFRGTVFRQTMFAEYEHLIHQKAQNHEALTADLLTKDYYELNQKYFGREDIEIDEEIGLEWSRIPHFYYNYYVYQYATGYSAATALSKQILEQGKPAVDRYLDFLKAGSSDYPIEVLKKAGVDMTSSKPIEEACKVFEEKLNEMEQLLS</sequence>
<evidence type="ECO:0000256" key="4">
    <source>
        <dbReference type="ARBA" id="ARBA00022833"/>
    </source>
</evidence>
<dbReference type="EMBL" id="PGVA01000028">
    <property type="protein sequence ID" value="PLR82040.1"/>
    <property type="molecule type" value="Genomic_DNA"/>
</dbReference>
<evidence type="ECO:0000313" key="10">
    <source>
        <dbReference type="EMBL" id="PLR99426.1"/>
    </source>
</evidence>
<keyword evidence="5 6" id="KW-0482">Metalloprotease</keyword>
<dbReference type="Pfam" id="PF01432">
    <property type="entry name" value="Peptidase_M3"/>
    <property type="match status" value="1"/>
</dbReference>
<dbReference type="NCBIfam" id="TIGR00181">
    <property type="entry name" value="pepF"/>
    <property type="match status" value="1"/>
</dbReference>
<dbReference type="GO" id="GO:0046872">
    <property type="term" value="F:metal ion binding"/>
    <property type="evidence" value="ECO:0007669"/>
    <property type="project" value="UniProtKB-UniRule"/>
</dbReference>
<dbReference type="Gene3D" id="1.10.1370.20">
    <property type="entry name" value="Oligoendopeptidase f, C-terminal domain"/>
    <property type="match status" value="1"/>
</dbReference>
<evidence type="ECO:0000259" key="7">
    <source>
        <dbReference type="Pfam" id="PF01432"/>
    </source>
</evidence>
<reference evidence="10 12" key="2">
    <citation type="submission" date="2017-12" db="EMBL/GenBank/DDBJ databases">
        <title>Comparative Functional Genomics of Dry Heat Resistant strains isolated from the Viking Spacecraft.</title>
        <authorList>
            <person name="Seuylemezian A."/>
            <person name="Cooper K."/>
            <person name="Vaishampayan P."/>
        </authorList>
    </citation>
    <scope>NUCLEOTIDE SEQUENCE [LARGE SCALE GENOMIC DNA]</scope>
    <source>
        <strain evidence="10 12">ATCC 29669</strain>
    </source>
</reference>
<evidence type="ECO:0000256" key="3">
    <source>
        <dbReference type="ARBA" id="ARBA00022801"/>
    </source>
</evidence>
<organism evidence="9 11">
    <name type="scientific">Bacillus canaveralius</name>
    <dbReference type="NCBI Taxonomy" id="1403243"/>
    <lineage>
        <taxon>Bacteria</taxon>
        <taxon>Bacillati</taxon>
        <taxon>Bacillota</taxon>
        <taxon>Bacilli</taxon>
        <taxon>Bacillales</taxon>
        <taxon>Bacillaceae</taxon>
        <taxon>Bacillus</taxon>
    </lineage>
</organism>
<evidence type="ECO:0000313" key="12">
    <source>
        <dbReference type="Proteomes" id="UP000235114"/>
    </source>
</evidence>
<feature type="domain" description="Peptidase M3A/M3B catalytic" evidence="7">
    <location>
        <begin position="210"/>
        <end position="591"/>
    </location>
</feature>
<dbReference type="GO" id="GO:0006508">
    <property type="term" value="P:proteolysis"/>
    <property type="evidence" value="ECO:0007669"/>
    <property type="project" value="UniProtKB-KW"/>
</dbReference>